<dbReference type="EMBL" id="MK072447">
    <property type="protein sequence ID" value="AYV85342.1"/>
    <property type="molecule type" value="Genomic_DNA"/>
</dbReference>
<reference evidence="1" key="1">
    <citation type="submission" date="2018-10" db="EMBL/GenBank/DDBJ databases">
        <title>Hidden diversity of soil giant viruses.</title>
        <authorList>
            <person name="Schulz F."/>
            <person name="Alteio L."/>
            <person name="Goudeau D."/>
            <person name="Ryan E.M."/>
            <person name="Malmstrom R.R."/>
            <person name="Blanchard J."/>
            <person name="Woyke T."/>
        </authorList>
    </citation>
    <scope>NUCLEOTIDE SEQUENCE</scope>
    <source>
        <strain evidence="1">SAV1</strain>
    </source>
</reference>
<name>A0A3G5ADT9_9VIRU</name>
<protein>
    <submittedName>
        <fullName evidence="1">Uncharacterized protein</fullName>
    </submittedName>
</protein>
<sequence length="239" mass="28667">MGKLKIEVLKWYTTYILTTNLSIEKQTNSMSLTTDEQQDIDDFVKYWVYNRQVRCHQLATKVIRIFYLSRGMYWIDRITCSIKECTCSETNQCQTAKNIRLPIVRKFIDYLLNQPDDSFIFMDSELPSDVRDFNNGFDRETFIYLINWQKDYGISCLDINKKFITRYPSYRRWVNHSFSSSSGWMNIKEIEAYLELGFIPEYSFDYFIKRRKDIGSAIKNRLIEHANKNRTTIKPKEFL</sequence>
<evidence type="ECO:0000313" key="1">
    <source>
        <dbReference type="EMBL" id="AYV85342.1"/>
    </source>
</evidence>
<accession>A0A3G5ADT9</accession>
<proteinExistence type="predicted"/>
<gene>
    <name evidence="1" type="ORF">Satyrvirus11_24</name>
</gene>
<organism evidence="1">
    <name type="scientific">Satyrvirus sp</name>
    <dbReference type="NCBI Taxonomy" id="2487771"/>
    <lineage>
        <taxon>Viruses</taxon>
        <taxon>Varidnaviria</taxon>
        <taxon>Bamfordvirae</taxon>
        <taxon>Nucleocytoviricota</taxon>
        <taxon>Megaviricetes</taxon>
        <taxon>Imitervirales</taxon>
        <taxon>Mimiviridae</taxon>
        <taxon>Megamimivirinae</taxon>
    </lineage>
</organism>